<dbReference type="Proteomes" id="UP000614350">
    <property type="component" value="Unassembled WGS sequence"/>
</dbReference>
<gene>
    <name evidence="3" type="ORF">HZH66_013031</name>
</gene>
<evidence type="ECO:0000256" key="1">
    <source>
        <dbReference type="SAM" id="MobiDB-lite"/>
    </source>
</evidence>
<dbReference type="PROSITE" id="PS51433">
    <property type="entry name" value="PNT"/>
    <property type="match status" value="1"/>
</dbReference>
<keyword evidence="4" id="KW-1185">Reference proteome</keyword>
<sequence>MACPIFTLPSLTTIHHNTASGNWCETAQPRRWSAADVAAWVQWARRQLQLPSVPLESFNVDGATLASLTEEEFCQRAPQGNLQNSSKNSVRMRRNLIGT</sequence>
<protein>
    <recommendedName>
        <fullName evidence="2">PNT domain-containing protein</fullName>
    </recommendedName>
</protein>
<dbReference type="SMART" id="SM00251">
    <property type="entry name" value="SAM_PNT"/>
    <property type="match status" value="1"/>
</dbReference>
<evidence type="ECO:0000313" key="4">
    <source>
        <dbReference type="Proteomes" id="UP000614350"/>
    </source>
</evidence>
<feature type="compositionally biased region" description="Polar residues" evidence="1">
    <location>
        <begin position="79"/>
        <end position="89"/>
    </location>
</feature>
<dbReference type="Pfam" id="PF02198">
    <property type="entry name" value="SAM_PNT"/>
    <property type="match status" value="1"/>
</dbReference>
<dbReference type="Gene3D" id="1.10.150.50">
    <property type="entry name" value="Transcription Factor, Ets-1"/>
    <property type="match status" value="1"/>
</dbReference>
<dbReference type="SUPFAM" id="SSF47769">
    <property type="entry name" value="SAM/Pointed domain"/>
    <property type="match status" value="1"/>
</dbReference>
<dbReference type="InterPro" id="IPR003118">
    <property type="entry name" value="Pointed_dom"/>
</dbReference>
<dbReference type="InterPro" id="IPR013761">
    <property type="entry name" value="SAM/pointed_sf"/>
</dbReference>
<accession>A0A834J9U7</accession>
<feature type="compositionally biased region" description="Basic residues" evidence="1">
    <location>
        <begin position="90"/>
        <end position="99"/>
    </location>
</feature>
<organism evidence="3 4">
    <name type="scientific">Vespula vulgaris</name>
    <name type="common">Yellow jacket</name>
    <name type="synonym">Wasp</name>
    <dbReference type="NCBI Taxonomy" id="7454"/>
    <lineage>
        <taxon>Eukaryota</taxon>
        <taxon>Metazoa</taxon>
        <taxon>Ecdysozoa</taxon>
        <taxon>Arthropoda</taxon>
        <taxon>Hexapoda</taxon>
        <taxon>Insecta</taxon>
        <taxon>Pterygota</taxon>
        <taxon>Neoptera</taxon>
        <taxon>Endopterygota</taxon>
        <taxon>Hymenoptera</taxon>
        <taxon>Apocrita</taxon>
        <taxon>Aculeata</taxon>
        <taxon>Vespoidea</taxon>
        <taxon>Vespidae</taxon>
        <taxon>Vespinae</taxon>
        <taxon>Vespula</taxon>
    </lineage>
</organism>
<reference evidence="3" key="1">
    <citation type="journal article" date="2020" name="G3 (Bethesda)">
        <title>High-Quality Assemblies for Three Invasive Social Wasps from the &lt;i&gt;Vespula&lt;/i&gt; Genus.</title>
        <authorList>
            <person name="Harrop T.W.R."/>
            <person name="Guhlin J."/>
            <person name="McLaughlin G.M."/>
            <person name="Permina E."/>
            <person name="Stockwell P."/>
            <person name="Gilligan J."/>
            <person name="Le Lec M.F."/>
            <person name="Gruber M.A.M."/>
            <person name="Quinn O."/>
            <person name="Lovegrove M."/>
            <person name="Duncan E.J."/>
            <person name="Remnant E.J."/>
            <person name="Van Eeckhoven J."/>
            <person name="Graham B."/>
            <person name="Knapp R.A."/>
            <person name="Langford K.W."/>
            <person name="Kronenberg Z."/>
            <person name="Press M.O."/>
            <person name="Eacker S.M."/>
            <person name="Wilson-Rankin E.E."/>
            <person name="Purcell J."/>
            <person name="Lester P.J."/>
            <person name="Dearden P.K."/>
        </authorList>
    </citation>
    <scope>NUCLEOTIDE SEQUENCE</scope>
    <source>
        <strain evidence="3">Marl-1</strain>
    </source>
</reference>
<proteinExistence type="predicted"/>
<evidence type="ECO:0000259" key="2">
    <source>
        <dbReference type="PROSITE" id="PS51433"/>
    </source>
</evidence>
<evidence type="ECO:0000313" key="3">
    <source>
        <dbReference type="EMBL" id="KAF7383681.1"/>
    </source>
</evidence>
<name>A0A834J9U7_VESVU</name>
<comment type="caution">
    <text evidence="3">The sequence shown here is derived from an EMBL/GenBank/DDBJ whole genome shotgun (WGS) entry which is preliminary data.</text>
</comment>
<feature type="region of interest" description="Disordered" evidence="1">
    <location>
        <begin position="79"/>
        <end position="99"/>
    </location>
</feature>
<feature type="domain" description="PNT" evidence="2">
    <location>
        <begin position="11"/>
        <end position="94"/>
    </location>
</feature>
<dbReference type="GO" id="GO:0043565">
    <property type="term" value="F:sequence-specific DNA binding"/>
    <property type="evidence" value="ECO:0007669"/>
    <property type="project" value="InterPro"/>
</dbReference>
<dbReference type="EMBL" id="JACSEA010000017">
    <property type="protein sequence ID" value="KAF7383681.1"/>
    <property type="molecule type" value="Genomic_DNA"/>
</dbReference>
<dbReference type="AlphaFoldDB" id="A0A834J9U7"/>